<keyword evidence="3" id="KW-1185">Reference proteome</keyword>
<name>K2JTR6_9GAMM</name>
<gene>
    <name evidence="2" type="ORF">A10D4_01302</name>
</gene>
<protein>
    <submittedName>
        <fullName evidence="2">Uncharacterized protein</fullName>
    </submittedName>
</protein>
<sequence>MVIALLVIVVGLAATISGIYEAQQFVIGVGVVMMLVGYISFRWLWRKRGGGQKSGNDKQPPSNPHQP</sequence>
<dbReference type="AlphaFoldDB" id="K2JTR6"/>
<reference evidence="2 3" key="1">
    <citation type="journal article" date="2012" name="J. Bacteriol.">
        <title>Genome Sequence of Idiomarina xiamenensis Type Strain 10-D-4.</title>
        <authorList>
            <person name="Lai Q."/>
            <person name="Wang L."/>
            <person name="Wang W."/>
            <person name="Shao Z."/>
        </authorList>
    </citation>
    <scope>NUCLEOTIDE SEQUENCE [LARGE SCALE GENOMIC DNA]</scope>
    <source>
        <strain evidence="2 3">10-D-4</strain>
    </source>
</reference>
<dbReference type="Proteomes" id="UP000014115">
    <property type="component" value="Unassembled WGS sequence"/>
</dbReference>
<proteinExistence type="predicted"/>
<keyword evidence="1" id="KW-1133">Transmembrane helix</keyword>
<dbReference type="RefSeq" id="WP_008487224.1">
    <property type="nucleotide sequence ID" value="NZ_AMRG01000002.1"/>
</dbReference>
<feature type="transmembrane region" description="Helical" evidence="1">
    <location>
        <begin position="25"/>
        <end position="45"/>
    </location>
</feature>
<evidence type="ECO:0000313" key="3">
    <source>
        <dbReference type="Proteomes" id="UP000014115"/>
    </source>
</evidence>
<organism evidence="2 3">
    <name type="scientific">Idiomarina xiamenensis 10-D-4</name>
    <dbReference type="NCBI Taxonomy" id="740709"/>
    <lineage>
        <taxon>Bacteria</taxon>
        <taxon>Pseudomonadati</taxon>
        <taxon>Pseudomonadota</taxon>
        <taxon>Gammaproteobacteria</taxon>
        <taxon>Alteromonadales</taxon>
        <taxon>Idiomarinaceae</taxon>
        <taxon>Idiomarina</taxon>
    </lineage>
</organism>
<dbReference type="STRING" id="740709.A10D4_01302"/>
<keyword evidence="1" id="KW-0812">Transmembrane</keyword>
<keyword evidence="1" id="KW-0472">Membrane</keyword>
<evidence type="ECO:0000313" key="2">
    <source>
        <dbReference type="EMBL" id="EKE86836.1"/>
    </source>
</evidence>
<accession>K2JTR6</accession>
<dbReference type="PATRIC" id="fig|740709.3.peg.261"/>
<comment type="caution">
    <text evidence="2">The sequence shown here is derived from an EMBL/GenBank/DDBJ whole genome shotgun (WGS) entry which is preliminary data.</text>
</comment>
<evidence type="ECO:0000256" key="1">
    <source>
        <dbReference type="SAM" id="Phobius"/>
    </source>
</evidence>
<dbReference type="EMBL" id="AMRG01000002">
    <property type="protein sequence ID" value="EKE86836.1"/>
    <property type="molecule type" value="Genomic_DNA"/>
</dbReference>